<sequence length="583" mass="66153">MFEPTFPDKRYLPPANFAVNTGTNLKRIRSRQADFDRIKTKWLEIEERLNSAKQEVQNFAESEDESDLISSKISKIDAFDLVEYISSMSDLQTECAVDPNLLACTGVLQARCENFLVAGEFSIQDFNCHCCLIFGELTFLEDVHIVNSTFAKPVYFFYSEFKNIHISDCNFLENLDIVGSARSDLKIERSRLQDLNANVHVNGQISLVSSSFSQNVLFSGCFIGSRLVANNTTFESRFTFYNGEIGSLIEAPTICQSVDFVSSVFNGGFLFLYVRFFTNVEFNKAQIKDLESSFQKSMFMKGANFDNVEFECEANFENCVFFEDATFQNTKFASPSKFEKCVFHVPPRFHGSTLHQGSTFFMTTFPQGAGYRPPTWNHQDQMAFRTLKLLMAAQREQHQEAKFFALELKAQRQAEYAMRFRSTSLNRNARIGQPFLWVLSMLYYITSNYGQSPTRAINSFLIWNAGFGVLFWALEKWAHKIWIANYCIFKTCLGIDVAYQIFVVPASLTQTGSALARVPAFTLALQNTLNPLGLLSEKSLIFSQSLWIYCLSFIQSIGSLALFTLFLLAIRGRFQKGSGGGTA</sequence>
<gene>
    <name evidence="2" type="ORF">H8L47_01255</name>
</gene>
<evidence type="ECO:0000313" key="2">
    <source>
        <dbReference type="EMBL" id="MBC3906185.1"/>
    </source>
</evidence>
<evidence type="ECO:0000256" key="1">
    <source>
        <dbReference type="SAM" id="Phobius"/>
    </source>
</evidence>
<name>A0ABR6Z3A3_9BURK</name>
<feature type="transmembrane region" description="Helical" evidence="1">
    <location>
        <begin position="546"/>
        <end position="570"/>
    </location>
</feature>
<proteinExistence type="predicted"/>
<keyword evidence="1" id="KW-0812">Transmembrane</keyword>
<dbReference type="InterPro" id="IPR001646">
    <property type="entry name" value="5peptide_repeat"/>
</dbReference>
<feature type="transmembrane region" description="Helical" evidence="1">
    <location>
        <begin position="457"/>
        <end position="474"/>
    </location>
</feature>
<dbReference type="RefSeq" id="WP_186951424.1">
    <property type="nucleotide sequence ID" value="NZ_JACOFX010000001.1"/>
</dbReference>
<keyword evidence="1" id="KW-0472">Membrane</keyword>
<protein>
    <submittedName>
        <fullName evidence="2">Pentapeptide repeat-containing protein</fullName>
    </submittedName>
</protein>
<dbReference type="Pfam" id="PF13576">
    <property type="entry name" value="Pentapeptide_3"/>
    <property type="match status" value="1"/>
</dbReference>
<dbReference type="Proteomes" id="UP000646911">
    <property type="component" value="Unassembled WGS sequence"/>
</dbReference>
<dbReference type="EMBL" id="JACOFX010000001">
    <property type="protein sequence ID" value="MBC3906185.1"/>
    <property type="molecule type" value="Genomic_DNA"/>
</dbReference>
<evidence type="ECO:0000313" key="3">
    <source>
        <dbReference type="Proteomes" id="UP000646911"/>
    </source>
</evidence>
<comment type="caution">
    <text evidence="2">The sequence shown here is derived from an EMBL/GenBank/DDBJ whole genome shotgun (WGS) entry which is preliminary data.</text>
</comment>
<organism evidence="2 3">
    <name type="scientific">Undibacterium umbellatum</name>
    <dbReference type="NCBI Taxonomy" id="2762300"/>
    <lineage>
        <taxon>Bacteria</taxon>
        <taxon>Pseudomonadati</taxon>
        <taxon>Pseudomonadota</taxon>
        <taxon>Betaproteobacteria</taxon>
        <taxon>Burkholderiales</taxon>
        <taxon>Oxalobacteraceae</taxon>
        <taxon>Undibacterium</taxon>
    </lineage>
</organism>
<reference evidence="2 3" key="1">
    <citation type="submission" date="2020-08" db="EMBL/GenBank/DDBJ databases">
        <title>Novel species isolated from subtropical streams in China.</title>
        <authorList>
            <person name="Lu H."/>
        </authorList>
    </citation>
    <scope>NUCLEOTIDE SEQUENCE [LARGE SCALE GENOMIC DNA]</scope>
    <source>
        <strain evidence="2 3">NL8W</strain>
    </source>
</reference>
<feature type="transmembrane region" description="Helical" evidence="1">
    <location>
        <begin position="481"/>
        <end position="502"/>
    </location>
</feature>
<keyword evidence="1" id="KW-1133">Transmembrane helix</keyword>
<accession>A0ABR6Z3A3</accession>
<keyword evidence="3" id="KW-1185">Reference proteome</keyword>